<dbReference type="EMBL" id="CAKOFQ010007247">
    <property type="protein sequence ID" value="CAH1996014.1"/>
    <property type="molecule type" value="Genomic_DNA"/>
</dbReference>
<name>A0A9P0LJD7_ACAOB</name>
<evidence type="ECO:0000313" key="2">
    <source>
        <dbReference type="EMBL" id="CAH1996014.1"/>
    </source>
</evidence>
<keyword evidence="3" id="KW-1185">Reference proteome</keyword>
<evidence type="ECO:0000313" key="3">
    <source>
        <dbReference type="Proteomes" id="UP001152888"/>
    </source>
</evidence>
<dbReference type="OrthoDB" id="6775559at2759"/>
<dbReference type="Proteomes" id="UP001152888">
    <property type="component" value="Unassembled WGS sequence"/>
</dbReference>
<accession>A0A9P0LJD7</accession>
<reference evidence="2" key="1">
    <citation type="submission" date="2022-03" db="EMBL/GenBank/DDBJ databases">
        <authorList>
            <person name="Sayadi A."/>
        </authorList>
    </citation>
    <scope>NUCLEOTIDE SEQUENCE</scope>
</reference>
<gene>
    <name evidence="2" type="ORF">ACAOBT_LOCUS22982</name>
</gene>
<proteinExistence type="predicted"/>
<dbReference type="AlphaFoldDB" id="A0A9P0LJD7"/>
<sequence>MSSQSKVPVNTKPLKTLMDRPLENQPATQTQKHLKNINLQKIDIKLYSVKGNRNGNTEVTLEENDLEKLQTEIRNKLHSKYRSFEQKPLNPNIKIVEDKVIEDIVTQNHFIAPFDLRLTGVIQDQVKNNCTIFAEVKGKIFKTILEDKKGRLLLGWHSLIVFGNNQITQCKNSSSWRNNTCPRLAFEYQFTRYVEI</sequence>
<evidence type="ECO:0000256" key="1">
    <source>
        <dbReference type="SAM" id="MobiDB-lite"/>
    </source>
</evidence>
<feature type="region of interest" description="Disordered" evidence="1">
    <location>
        <begin position="1"/>
        <end position="31"/>
    </location>
</feature>
<protein>
    <submittedName>
        <fullName evidence="2">Uncharacterized protein</fullName>
    </submittedName>
</protein>
<comment type="caution">
    <text evidence="2">The sequence shown here is derived from an EMBL/GenBank/DDBJ whole genome shotgun (WGS) entry which is preliminary data.</text>
</comment>
<organism evidence="2 3">
    <name type="scientific">Acanthoscelides obtectus</name>
    <name type="common">Bean weevil</name>
    <name type="synonym">Bruchus obtectus</name>
    <dbReference type="NCBI Taxonomy" id="200917"/>
    <lineage>
        <taxon>Eukaryota</taxon>
        <taxon>Metazoa</taxon>
        <taxon>Ecdysozoa</taxon>
        <taxon>Arthropoda</taxon>
        <taxon>Hexapoda</taxon>
        <taxon>Insecta</taxon>
        <taxon>Pterygota</taxon>
        <taxon>Neoptera</taxon>
        <taxon>Endopterygota</taxon>
        <taxon>Coleoptera</taxon>
        <taxon>Polyphaga</taxon>
        <taxon>Cucujiformia</taxon>
        <taxon>Chrysomeloidea</taxon>
        <taxon>Chrysomelidae</taxon>
        <taxon>Bruchinae</taxon>
        <taxon>Bruchini</taxon>
        <taxon>Acanthoscelides</taxon>
    </lineage>
</organism>